<sequence>MLRPLLGQPAEAVLVNGVQVTSPARTVVDLGRYESLQDAVAAADYCLRHHLCTRADLADELALVPAGAPGRARARTAVELADGLSMSPGESFSRVQMFRLNLPRPRLQVAFHDDAGHIGDADFWWEGVIGEFDGRSKYNIPSGAMQSEAGRVLWAEKQREDRLRRLAEVARWVWSDLTQPKRLLTILGEKGIVPERRSTWIDLRGGQSGVA</sequence>
<proteinExistence type="predicted"/>
<protein>
    <submittedName>
        <fullName evidence="1">Uncharacterized protein</fullName>
    </submittedName>
</protein>
<gene>
    <name evidence="1" type="ORF">N803_04555</name>
</gene>
<dbReference type="AlphaFoldDB" id="A0A0A0JID7"/>
<dbReference type="EMBL" id="AVPK01000010">
    <property type="protein sequence ID" value="KGN36494.1"/>
    <property type="molecule type" value="Genomic_DNA"/>
</dbReference>
<evidence type="ECO:0000313" key="1">
    <source>
        <dbReference type="EMBL" id="KGN36494.1"/>
    </source>
</evidence>
<dbReference type="RefSeq" id="WP_052112341.1">
    <property type="nucleotide sequence ID" value="NZ_AVPK01000010.1"/>
</dbReference>
<dbReference type="OrthoDB" id="5517693at2"/>
<dbReference type="eggNOG" id="COG5340">
    <property type="taxonomic scope" value="Bacteria"/>
</dbReference>
<dbReference type="Proteomes" id="UP000030011">
    <property type="component" value="Unassembled WGS sequence"/>
</dbReference>
<dbReference type="STRING" id="1385521.N803_04555"/>
<keyword evidence="2" id="KW-1185">Reference proteome</keyword>
<evidence type="ECO:0000313" key="2">
    <source>
        <dbReference type="Proteomes" id="UP000030011"/>
    </source>
</evidence>
<comment type="caution">
    <text evidence="1">The sequence shown here is derived from an EMBL/GenBank/DDBJ whole genome shotgun (WGS) entry which is preliminary data.</text>
</comment>
<organism evidence="1 2">
    <name type="scientific">Knoellia subterranea KCTC 19937</name>
    <dbReference type="NCBI Taxonomy" id="1385521"/>
    <lineage>
        <taxon>Bacteria</taxon>
        <taxon>Bacillati</taxon>
        <taxon>Actinomycetota</taxon>
        <taxon>Actinomycetes</taxon>
        <taxon>Micrococcales</taxon>
        <taxon>Intrasporangiaceae</taxon>
        <taxon>Knoellia</taxon>
    </lineage>
</organism>
<name>A0A0A0JID7_9MICO</name>
<accession>A0A0A0JID7</accession>
<reference evidence="1 2" key="1">
    <citation type="submission" date="2013-08" db="EMBL/GenBank/DDBJ databases">
        <title>The genome sequence of Knoellia subterranea.</title>
        <authorList>
            <person name="Zhu W."/>
            <person name="Wang G."/>
        </authorList>
    </citation>
    <scope>NUCLEOTIDE SEQUENCE [LARGE SCALE GENOMIC DNA]</scope>
    <source>
        <strain evidence="1 2">KCTC 19937</strain>
    </source>
</reference>